<name>A0ABV0KTJ4_9CYAN</name>
<comment type="caution">
    <text evidence="1">Lacks conserved residue(s) required for the propagation of feature annotation.</text>
</comment>
<evidence type="ECO:0000256" key="1">
    <source>
        <dbReference type="PROSITE-ProRule" id="PRU00169"/>
    </source>
</evidence>
<reference evidence="3 4" key="1">
    <citation type="submission" date="2022-04" db="EMBL/GenBank/DDBJ databases">
        <title>Positive selection, recombination, and allopatry shape intraspecific diversity of widespread and dominant cyanobacteria.</title>
        <authorList>
            <person name="Wei J."/>
            <person name="Shu W."/>
            <person name="Hu C."/>
        </authorList>
    </citation>
    <scope>NUCLEOTIDE SEQUENCE [LARGE SCALE GENOMIC DNA]</scope>
    <source>
        <strain evidence="3 4">AS-A4</strain>
    </source>
</reference>
<accession>A0ABV0KTJ4</accession>
<evidence type="ECO:0000313" key="3">
    <source>
        <dbReference type="EMBL" id="MEP1062368.1"/>
    </source>
</evidence>
<dbReference type="InterPro" id="IPR001789">
    <property type="entry name" value="Sig_transdc_resp-reg_receiver"/>
</dbReference>
<proteinExistence type="predicted"/>
<keyword evidence="4" id="KW-1185">Reference proteome</keyword>
<organism evidence="3 4">
    <name type="scientific">Stenomitos frigidus AS-A4</name>
    <dbReference type="NCBI Taxonomy" id="2933935"/>
    <lineage>
        <taxon>Bacteria</taxon>
        <taxon>Bacillati</taxon>
        <taxon>Cyanobacteriota</taxon>
        <taxon>Cyanophyceae</taxon>
        <taxon>Leptolyngbyales</taxon>
        <taxon>Leptolyngbyaceae</taxon>
        <taxon>Stenomitos</taxon>
    </lineage>
</organism>
<gene>
    <name evidence="3" type="ORF">NDI38_28750</name>
</gene>
<protein>
    <recommendedName>
        <fullName evidence="2">Response regulatory domain-containing protein</fullName>
    </recommendedName>
</protein>
<dbReference type="EMBL" id="JAMPLM010000062">
    <property type="protein sequence ID" value="MEP1062368.1"/>
    <property type="molecule type" value="Genomic_DNA"/>
</dbReference>
<evidence type="ECO:0000259" key="2">
    <source>
        <dbReference type="PROSITE" id="PS50110"/>
    </source>
</evidence>
<evidence type="ECO:0000313" key="4">
    <source>
        <dbReference type="Proteomes" id="UP001476950"/>
    </source>
</evidence>
<comment type="caution">
    <text evidence="3">The sequence shown here is derived from an EMBL/GenBank/DDBJ whole genome shotgun (WGS) entry which is preliminary data.</text>
</comment>
<dbReference type="Proteomes" id="UP001476950">
    <property type="component" value="Unassembled WGS sequence"/>
</dbReference>
<dbReference type="RefSeq" id="WP_190446188.1">
    <property type="nucleotide sequence ID" value="NZ_JAMPLM010000062.1"/>
</dbReference>
<dbReference type="SUPFAM" id="SSF52172">
    <property type="entry name" value="CheY-like"/>
    <property type="match status" value="1"/>
</dbReference>
<sequence>MASQADRRQALDAGFNEHLTKPVDLELLLLVLKQLLQMAQSSQGLGELETRSTVL</sequence>
<dbReference type="InterPro" id="IPR011006">
    <property type="entry name" value="CheY-like_superfamily"/>
</dbReference>
<dbReference type="Gene3D" id="3.40.50.2300">
    <property type="match status" value="1"/>
</dbReference>
<feature type="domain" description="Response regulatory" evidence="2">
    <location>
        <begin position="1"/>
        <end position="36"/>
    </location>
</feature>
<dbReference type="PROSITE" id="PS50110">
    <property type="entry name" value="RESPONSE_REGULATORY"/>
    <property type="match status" value="1"/>
</dbReference>